<dbReference type="Gene3D" id="3.60.10.10">
    <property type="entry name" value="Endonuclease/exonuclease/phosphatase"/>
    <property type="match status" value="1"/>
</dbReference>
<dbReference type="OrthoDB" id="8195170at2759"/>
<dbReference type="Proteomes" id="UP000801492">
    <property type="component" value="Unassembled WGS sequence"/>
</dbReference>
<proteinExistence type="predicted"/>
<evidence type="ECO:0000313" key="2">
    <source>
        <dbReference type="Proteomes" id="UP000801492"/>
    </source>
</evidence>
<accession>A0A8K0GD47</accession>
<dbReference type="AlphaFoldDB" id="A0A8K0GD47"/>
<organism evidence="1 2">
    <name type="scientific">Ignelater luminosus</name>
    <name type="common">Cucubano</name>
    <name type="synonym">Pyrophorus luminosus</name>
    <dbReference type="NCBI Taxonomy" id="2038154"/>
    <lineage>
        <taxon>Eukaryota</taxon>
        <taxon>Metazoa</taxon>
        <taxon>Ecdysozoa</taxon>
        <taxon>Arthropoda</taxon>
        <taxon>Hexapoda</taxon>
        <taxon>Insecta</taxon>
        <taxon>Pterygota</taxon>
        <taxon>Neoptera</taxon>
        <taxon>Endopterygota</taxon>
        <taxon>Coleoptera</taxon>
        <taxon>Polyphaga</taxon>
        <taxon>Elateriformia</taxon>
        <taxon>Elateroidea</taxon>
        <taxon>Elateridae</taxon>
        <taxon>Agrypninae</taxon>
        <taxon>Pyrophorini</taxon>
        <taxon>Ignelater</taxon>
    </lineage>
</organism>
<dbReference type="EMBL" id="VTPC01006134">
    <property type="protein sequence ID" value="KAF2895199.1"/>
    <property type="molecule type" value="Genomic_DNA"/>
</dbReference>
<sequence>MGDFNIQIGKEIYYRDVAEKFSLHEITNNKGERQQDTKTNLKISSIQYQHKTVHKMTWLILGRNTSNQIDHILITEKRAAYITDVSSYRGTSLQTGHCLVIAKIRQKVMKEKKQKIQEQKWAVEMLENEQIRKEYRKEINEN</sequence>
<dbReference type="InterPro" id="IPR036691">
    <property type="entry name" value="Endo/exonu/phosph_ase_sf"/>
</dbReference>
<comment type="caution">
    <text evidence="1">The sequence shown here is derived from an EMBL/GenBank/DDBJ whole genome shotgun (WGS) entry which is preliminary data.</text>
</comment>
<gene>
    <name evidence="1" type="ORF">ILUMI_10971</name>
</gene>
<reference evidence="1" key="1">
    <citation type="submission" date="2019-08" db="EMBL/GenBank/DDBJ databases">
        <title>The genome of the North American firefly Photinus pyralis.</title>
        <authorList>
            <consortium name="Photinus pyralis genome working group"/>
            <person name="Fallon T.R."/>
            <person name="Sander Lower S.E."/>
            <person name="Weng J.-K."/>
        </authorList>
    </citation>
    <scope>NUCLEOTIDE SEQUENCE</scope>
    <source>
        <strain evidence="1">TRF0915ILg1</strain>
        <tissue evidence="1">Whole body</tissue>
    </source>
</reference>
<evidence type="ECO:0000313" key="1">
    <source>
        <dbReference type="EMBL" id="KAF2895199.1"/>
    </source>
</evidence>
<protein>
    <submittedName>
        <fullName evidence="1">Uncharacterized protein</fullName>
    </submittedName>
</protein>
<dbReference type="SUPFAM" id="SSF56219">
    <property type="entry name" value="DNase I-like"/>
    <property type="match status" value="1"/>
</dbReference>
<name>A0A8K0GD47_IGNLU</name>
<keyword evidence="2" id="KW-1185">Reference proteome</keyword>